<proteinExistence type="predicted"/>
<name>A0A2T3APX9_AMORE</name>
<dbReference type="EMBL" id="KZ679019">
    <property type="protein sequence ID" value="PSS07063.1"/>
    <property type="molecule type" value="Genomic_DNA"/>
</dbReference>
<protein>
    <submittedName>
        <fullName evidence="2">Uncharacterized protein</fullName>
    </submittedName>
</protein>
<dbReference type="GeneID" id="36575241"/>
<feature type="region of interest" description="Disordered" evidence="1">
    <location>
        <begin position="27"/>
        <end position="154"/>
    </location>
</feature>
<feature type="compositionally biased region" description="Low complexity" evidence="1">
    <location>
        <begin position="57"/>
        <end position="76"/>
    </location>
</feature>
<dbReference type="InParanoid" id="A0A2T3APX9"/>
<gene>
    <name evidence="2" type="ORF">M430DRAFT_37668</name>
</gene>
<reference evidence="2 3" key="1">
    <citation type="journal article" date="2018" name="New Phytol.">
        <title>Comparative genomics and transcriptomics depict ericoid mycorrhizal fungi as versatile saprotrophs and plant mutualists.</title>
        <authorList>
            <person name="Martino E."/>
            <person name="Morin E."/>
            <person name="Grelet G.A."/>
            <person name="Kuo A."/>
            <person name="Kohler A."/>
            <person name="Daghino S."/>
            <person name="Barry K.W."/>
            <person name="Cichocki N."/>
            <person name="Clum A."/>
            <person name="Dockter R.B."/>
            <person name="Hainaut M."/>
            <person name="Kuo R.C."/>
            <person name="LaButti K."/>
            <person name="Lindahl B.D."/>
            <person name="Lindquist E.A."/>
            <person name="Lipzen A."/>
            <person name="Khouja H.R."/>
            <person name="Magnuson J."/>
            <person name="Murat C."/>
            <person name="Ohm R.A."/>
            <person name="Singer S.W."/>
            <person name="Spatafora J.W."/>
            <person name="Wang M."/>
            <person name="Veneault-Fourrey C."/>
            <person name="Henrissat B."/>
            <person name="Grigoriev I.V."/>
            <person name="Martin F.M."/>
            <person name="Perotto S."/>
        </authorList>
    </citation>
    <scope>NUCLEOTIDE SEQUENCE [LARGE SCALE GENOMIC DNA]</scope>
    <source>
        <strain evidence="2 3">ATCC 22711</strain>
    </source>
</reference>
<evidence type="ECO:0000313" key="2">
    <source>
        <dbReference type="EMBL" id="PSS07063.1"/>
    </source>
</evidence>
<dbReference type="RefSeq" id="XP_024716719.1">
    <property type="nucleotide sequence ID" value="XM_024867160.1"/>
</dbReference>
<feature type="compositionally biased region" description="Low complexity" evidence="1">
    <location>
        <begin position="109"/>
        <end position="125"/>
    </location>
</feature>
<dbReference type="AlphaFoldDB" id="A0A2T3APX9"/>
<dbReference type="Proteomes" id="UP000241818">
    <property type="component" value="Unassembled WGS sequence"/>
</dbReference>
<feature type="non-terminal residue" evidence="2">
    <location>
        <position position="154"/>
    </location>
</feature>
<feature type="compositionally biased region" description="Low complexity" evidence="1">
    <location>
        <begin position="133"/>
        <end position="144"/>
    </location>
</feature>
<evidence type="ECO:0000313" key="3">
    <source>
        <dbReference type="Proteomes" id="UP000241818"/>
    </source>
</evidence>
<keyword evidence="3" id="KW-1185">Reference proteome</keyword>
<organism evidence="2 3">
    <name type="scientific">Amorphotheca resinae ATCC 22711</name>
    <dbReference type="NCBI Taxonomy" id="857342"/>
    <lineage>
        <taxon>Eukaryota</taxon>
        <taxon>Fungi</taxon>
        <taxon>Dikarya</taxon>
        <taxon>Ascomycota</taxon>
        <taxon>Pezizomycotina</taxon>
        <taxon>Leotiomycetes</taxon>
        <taxon>Helotiales</taxon>
        <taxon>Amorphothecaceae</taxon>
        <taxon>Amorphotheca</taxon>
    </lineage>
</organism>
<evidence type="ECO:0000256" key="1">
    <source>
        <dbReference type="SAM" id="MobiDB-lite"/>
    </source>
</evidence>
<accession>A0A2T3APX9</accession>
<sequence length="154" mass="16178">MSFRGFGNAECSIEGCEIDQPHCHTLVHSTDRPQSPPKLVAVNTFGGRAGAEPAPPSESARASPPSRRPSAVVRPPIVQSTPSHPGPSADEYRTYVYQPSYAAGGGSDLTRGLTPTTRGTFTYGGWDEPETAISPVISESPSPVGDGADRDSRV</sequence>